<feature type="disulfide bond" evidence="6">
    <location>
        <begin position="22"/>
        <end position="56"/>
    </location>
</feature>
<dbReference type="SUPFAM" id="SSF50494">
    <property type="entry name" value="Trypsin-like serine proteases"/>
    <property type="match status" value="1"/>
</dbReference>
<feature type="signal peptide" evidence="9">
    <location>
        <begin position="1"/>
        <end position="18"/>
    </location>
</feature>
<dbReference type="InterPro" id="IPR018114">
    <property type="entry name" value="TRYPSIN_HIS"/>
</dbReference>
<name>A0A7M6DRM5_9CNID</name>
<dbReference type="InterPro" id="IPR043504">
    <property type="entry name" value="Peptidase_S1_PA_chymotrypsin"/>
</dbReference>
<evidence type="ECO:0000313" key="13">
    <source>
        <dbReference type="Proteomes" id="UP000594262"/>
    </source>
</evidence>
<feature type="domain" description="ShKT" evidence="11">
    <location>
        <begin position="22"/>
        <end position="56"/>
    </location>
</feature>
<organism evidence="12 13">
    <name type="scientific">Clytia hemisphaerica</name>
    <dbReference type="NCBI Taxonomy" id="252671"/>
    <lineage>
        <taxon>Eukaryota</taxon>
        <taxon>Metazoa</taxon>
        <taxon>Cnidaria</taxon>
        <taxon>Hydrozoa</taxon>
        <taxon>Hydroidolina</taxon>
        <taxon>Leptothecata</taxon>
        <taxon>Obeliida</taxon>
        <taxon>Clytiidae</taxon>
        <taxon>Clytia</taxon>
    </lineage>
</organism>
<feature type="disulfide bond" evidence="6">
    <location>
        <begin position="40"/>
        <end position="53"/>
    </location>
</feature>
<dbReference type="GeneID" id="136806091"/>
<reference evidence="12" key="1">
    <citation type="submission" date="2021-01" db="UniProtKB">
        <authorList>
            <consortium name="EnsemblMetazoa"/>
        </authorList>
    </citation>
    <scope>IDENTIFICATION</scope>
</reference>
<dbReference type="GO" id="GO:0004252">
    <property type="term" value="F:serine-type endopeptidase activity"/>
    <property type="evidence" value="ECO:0007669"/>
    <property type="project" value="InterPro"/>
</dbReference>
<evidence type="ECO:0000256" key="4">
    <source>
        <dbReference type="ARBA" id="ARBA00022825"/>
    </source>
</evidence>
<dbReference type="FunFam" id="2.40.10.10:FF:000120">
    <property type="entry name" value="Putative serine protease"/>
    <property type="match status" value="1"/>
</dbReference>
<dbReference type="GO" id="GO:0006508">
    <property type="term" value="P:proteolysis"/>
    <property type="evidence" value="ECO:0007669"/>
    <property type="project" value="UniProtKB-KW"/>
</dbReference>
<dbReference type="CDD" id="cd00190">
    <property type="entry name" value="Tryp_SPc"/>
    <property type="match status" value="1"/>
</dbReference>
<feature type="chain" id="PRO_5029803017" evidence="9">
    <location>
        <begin position="19"/>
        <end position="326"/>
    </location>
</feature>
<evidence type="ECO:0000256" key="3">
    <source>
        <dbReference type="ARBA" id="ARBA00022801"/>
    </source>
</evidence>
<dbReference type="EnsemblMetazoa" id="CLYHEMT024744.1">
    <property type="protein sequence ID" value="CLYHEMP024744.1"/>
    <property type="gene ID" value="CLYHEMG024744"/>
</dbReference>
<evidence type="ECO:0000256" key="5">
    <source>
        <dbReference type="ARBA" id="ARBA00023157"/>
    </source>
</evidence>
<dbReference type="SMART" id="SM00254">
    <property type="entry name" value="ShKT"/>
    <property type="match status" value="1"/>
</dbReference>
<dbReference type="PANTHER" id="PTHR24252">
    <property type="entry name" value="ACROSIN-RELATED"/>
    <property type="match status" value="1"/>
</dbReference>
<dbReference type="InterPro" id="IPR003582">
    <property type="entry name" value="ShKT_dom"/>
</dbReference>
<evidence type="ECO:0000313" key="12">
    <source>
        <dbReference type="EnsemblMetazoa" id="CLYHEMP024744.1"/>
    </source>
</evidence>
<evidence type="ECO:0000259" key="11">
    <source>
        <dbReference type="PROSITE" id="PS51670"/>
    </source>
</evidence>
<keyword evidence="1 7" id="KW-0645">Protease</keyword>
<evidence type="ECO:0000256" key="1">
    <source>
        <dbReference type="ARBA" id="ARBA00022670"/>
    </source>
</evidence>
<dbReference type="RefSeq" id="XP_066918762.1">
    <property type="nucleotide sequence ID" value="XM_067062661.1"/>
</dbReference>
<feature type="disulfide bond" evidence="6">
    <location>
        <begin position="31"/>
        <end position="49"/>
    </location>
</feature>
<dbReference type="Gene3D" id="2.40.10.10">
    <property type="entry name" value="Trypsin-like serine proteases"/>
    <property type="match status" value="1"/>
</dbReference>
<dbReference type="InterPro" id="IPR009003">
    <property type="entry name" value="Peptidase_S1_PA"/>
</dbReference>
<evidence type="ECO:0000256" key="8">
    <source>
        <dbReference type="SAM" id="MobiDB-lite"/>
    </source>
</evidence>
<sequence length="326" mass="35607">MWSSSVFILTTILVAVNSQKVCKDQSPTSNCLSWKSNGFCKEDYSKLYCEKTCGFCKGSSTPAPPTTVSTQGPPLPSSSPSKCGRSTVPQSRIVNGEDAKPGAWPWIASLQTTSGWHFCGGTLITPNWVLTASHCTEGQSPDRITVNLGVHNRNNDEASKQRIQVKRIIMHPRYSRYNLNADIALLELKTPAQLNSRVRLACVPQVGVYPPIGKQCYLAGWGTTTHPGNSPAILQQTRLPVVPSQKCLNSQEHVCVGNGFNPRPDGSQQPNACRGDSGGPLVCQGSDGRWVLDGVASYVYTYCKYYTAYTPVNKYLPWVRQYVSGV</sequence>
<dbReference type="Proteomes" id="UP000594262">
    <property type="component" value="Unplaced"/>
</dbReference>
<evidence type="ECO:0000256" key="7">
    <source>
        <dbReference type="RuleBase" id="RU363034"/>
    </source>
</evidence>
<dbReference type="OrthoDB" id="5947903at2759"/>
<keyword evidence="2 9" id="KW-0732">Signal</keyword>
<evidence type="ECO:0000256" key="9">
    <source>
        <dbReference type="SAM" id="SignalP"/>
    </source>
</evidence>
<dbReference type="InterPro" id="IPR001254">
    <property type="entry name" value="Trypsin_dom"/>
</dbReference>
<dbReference type="PROSITE" id="PS00135">
    <property type="entry name" value="TRYPSIN_SER"/>
    <property type="match status" value="1"/>
</dbReference>
<dbReference type="SMART" id="SM00020">
    <property type="entry name" value="Tryp_SPc"/>
    <property type="match status" value="1"/>
</dbReference>
<dbReference type="InterPro" id="IPR001314">
    <property type="entry name" value="Peptidase_S1A"/>
</dbReference>
<dbReference type="InterPro" id="IPR033116">
    <property type="entry name" value="TRYPSIN_SER"/>
</dbReference>
<feature type="domain" description="Peptidase S1" evidence="10">
    <location>
        <begin position="93"/>
        <end position="324"/>
    </location>
</feature>
<keyword evidence="4 7" id="KW-0720">Serine protease</keyword>
<dbReference type="Pfam" id="PF00089">
    <property type="entry name" value="Trypsin"/>
    <property type="match status" value="1"/>
</dbReference>
<keyword evidence="5 6" id="KW-1015">Disulfide bond</keyword>
<feature type="region of interest" description="Disordered" evidence="8">
    <location>
        <begin position="63"/>
        <end position="88"/>
    </location>
</feature>
<dbReference type="AlphaFoldDB" id="A0A7M6DRM5"/>
<evidence type="ECO:0000259" key="10">
    <source>
        <dbReference type="PROSITE" id="PS50240"/>
    </source>
</evidence>
<keyword evidence="3 7" id="KW-0378">Hydrolase</keyword>
<protein>
    <submittedName>
        <fullName evidence="12">Uncharacterized protein</fullName>
    </submittedName>
</protein>
<evidence type="ECO:0000256" key="2">
    <source>
        <dbReference type="ARBA" id="ARBA00022729"/>
    </source>
</evidence>
<dbReference type="PANTHER" id="PTHR24252:SF7">
    <property type="entry name" value="HYALIN"/>
    <property type="match status" value="1"/>
</dbReference>
<dbReference type="Gene3D" id="1.10.10.1940">
    <property type="match status" value="1"/>
</dbReference>
<dbReference type="PRINTS" id="PR00722">
    <property type="entry name" value="CHYMOTRYPSIN"/>
</dbReference>
<keyword evidence="13" id="KW-1185">Reference proteome</keyword>
<evidence type="ECO:0000256" key="6">
    <source>
        <dbReference type="PROSITE-ProRule" id="PRU01005"/>
    </source>
</evidence>
<dbReference type="PROSITE" id="PS50240">
    <property type="entry name" value="TRYPSIN_DOM"/>
    <property type="match status" value="1"/>
</dbReference>
<dbReference type="Pfam" id="PF01549">
    <property type="entry name" value="ShK"/>
    <property type="match status" value="1"/>
</dbReference>
<dbReference type="PROSITE" id="PS51670">
    <property type="entry name" value="SHKT"/>
    <property type="match status" value="1"/>
</dbReference>
<accession>A0A7M6DRM5</accession>
<dbReference type="PROSITE" id="PS00134">
    <property type="entry name" value="TRYPSIN_HIS"/>
    <property type="match status" value="1"/>
</dbReference>
<proteinExistence type="predicted"/>